<sequence>MTLAILCSGQGGQHRDMFALTGGAREAADLFAHAATLLGGSDPRDFVRGEPDEALHRNRTSQILCTVQPLAAARALADAVPRGVIIAGYSVGEVAAWGVGGVLDATTTLDLVARRAEAMDAATRAGDGLIFVRGLSREEVGQLCERHGAAIAIVNPGDAFVIGGGREALGGIADDARAMHGARIVALPVEVASHTKRLAAASAVFRETLRLASVVFPPRTGARILSGIDAAPVVSLESGRDKLAAQISQTVQWADCLRACVEAGATGFIELGPGHALSSMVAEIGAGLPARSLDDFRSLQGVRAWAARHLND</sequence>
<reference evidence="2 3" key="1">
    <citation type="submission" date="2014-11" db="EMBL/GenBank/DDBJ databases">
        <title>Symbiosis island explosion on the genome of extra-slow-growing strains of soybean bradyrhizobia with massive insertion sequences.</title>
        <authorList>
            <person name="Iida T."/>
            <person name="Minamisawa K."/>
        </authorList>
    </citation>
    <scope>NUCLEOTIDE SEQUENCE [LARGE SCALE GENOMIC DNA]</scope>
    <source>
        <strain evidence="2 3">NK6</strain>
    </source>
</reference>
<evidence type="ECO:0000313" key="3">
    <source>
        <dbReference type="Proteomes" id="UP000063308"/>
    </source>
</evidence>
<dbReference type="SUPFAM" id="SSF55048">
    <property type="entry name" value="Probable ACP-binding domain of malonyl-CoA ACP transacylase"/>
    <property type="match status" value="1"/>
</dbReference>
<protein>
    <submittedName>
        <fullName evidence="2">Acyl-carrier-protein S-malonyltransferase</fullName>
    </submittedName>
</protein>
<organism evidence="2 3">
    <name type="scientific">Bradyrhizobium diazoefficiens</name>
    <dbReference type="NCBI Taxonomy" id="1355477"/>
    <lineage>
        <taxon>Bacteria</taxon>
        <taxon>Pseudomonadati</taxon>
        <taxon>Pseudomonadota</taxon>
        <taxon>Alphaproteobacteria</taxon>
        <taxon>Hyphomicrobiales</taxon>
        <taxon>Nitrobacteraceae</taxon>
        <taxon>Bradyrhizobium</taxon>
    </lineage>
</organism>
<dbReference type="InterPro" id="IPR001227">
    <property type="entry name" value="Ac_transferase_dom_sf"/>
</dbReference>
<dbReference type="SMART" id="SM00827">
    <property type="entry name" value="PKS_AT"/>
    <property type="match status" value="1"/>
</dbReference>
<dbReference type="EMBL" id="AP014685">
    <property type="protein sequence ID" value="BAR57437.1"/>
    <property type="molecule type" value="Genomic_DNA"/>
</dbReference>
<dbReference type="GO" id="GO:0004314">
    <property type="term" value="F:[acyl-carrier-protein] S-malonyltransferase activity"/>
    <property type="evidence" value="ECO:0007669"/>
    <property type="project" value="TreeGrafter"/>
</dbReference>
<name>A0A0E4FU31_9BRAD</name>
<dbReference type="InterPro" id="IPR016035">
    <property type="entry name" value="Acyl_Trfase/lysoPLipase"/>
</dbReference>
<dbReference type="Gene3D" id="3.30.70.250">
    <property type="entry name" value="Malonyl-CoA ACP transacylase, ACP-binding"/>
    <property type="match status" value="1"/>
</dbReference>
<dbReference type="Gene3D" id="3.40.366.10">
    <property type="entry name" value="Malonyl-Coenzyme A Acyl Carrier Protein, domain 2"/>
    <property type="match status" value="1"/>
</dbReference>
<proteinExistence type="predicted"/>
<dbReference type="GO" id="GO:0005829">
    <property type="term" value="C:cytosol"/>
    <property type="evidence" value="ECO:0007669"/>
    <property type="project" value="TreeGrafter"/>
</dbReference>
<dbReference type="RefSeq" id="WP_060909813.1">
    <property type="nucleotide sequence ID" value="NZ_JAFCKD010000035.1"/>
</dbReference>
<evidence type="ECO:0000313" key="2">
    <source>
        <dbReference type="EMBL" id="BAR57437.1"/>
    </source>
</evidence>
<dbReference type="PANTHER" id="PTHR42681">
    <property type="entry name" value="MALONYL-COA-ACYL CARRIER PROTEIN TRANSACYLASE, MITOCHONDRIAL"/>
    <property type="match status" value="1"/>
</dbReference>
<keyword evidence="2" id="KW-0808">Transferase</keyword>
<dbReference type="SUPFAM" id="SSF52151">
    <property type="entry name" value="FabD/lysophospholipase-like"/>
    <property type="match status" value="1"/>
</dbReference>
<accession>A0A0E4FU31</accession>
<dbReference type="InterPro" id="IPR016036">
    <property type="entry name" value="Malonyl_transacylase_ACP-bd"/>
</dbReference>
<dbReference type="InterPro" id="IPR050858">
    <property type="entry name" value="Mal-CoA-ACP_Trans/PKS_FabD"/>
</dbReference>
<evidence type="ECO:0000259" key="1">
    <source>
        <dbReference type="SMART" id="SM00827"/>
    </source>
</evidence>
<gene>
    <name evidence="2" type="ORF">NK6_4269</name>
</gene>
<dbReference type="Pfam" id="PF00698">
    <property type="entry name" value="Acyl_transf_1"/>
    <property type="match status" value="1"/>
</dbReference>
<dbReference type="PANTHER" id="PTHR42681:SF6">
    <property type="entry name" value="BLL0263 PROTEIN"/>
    <property type="match status" value="1"/>
</dbReference>
<dbReference type="GO" id="GO:0006633">
    <property type="term" value="P:fatty acid biosynthetic process"/>
    <property type="evidence" value="ECO:0007669"/>
    <property type="project" value="TreeGrafter"/>
</dbReference>
<feature type="domain" description="Malonyl-CoA:ACP transacylase (MAT)" evidence="1">
    <location>
        <begin position="6"/>
        <end position="309"/>
    </location>
</feature>
<dbReference type="Proteomes" id="UP000063308">
    <property type="component" value="Chromosome"/>
</dbReference>
<dbReference type="InterPro" id="IPR014043">
    <property type="entry name" value="Acyl_transferase_dom"/>
</dbReference>
<dbReference type="AlphaFoldDB" id="A0A0E4FU31"/>